<proteinExistence type="predicted"/>
<name>A0A4C1THC8_EUMVA</name>
<dbReference type="EMBL" id="BGZK01000053">
    <property type="protein sequence ID" value="GBP12848.1"/>
    <property type="molecule type" value="Genomic_DNA"/>
</dbReference>
<gene>
    <name evidence="1" type="ORF">EVAR_6160_1</name>
</gene>
<organism evidence="1 2">
    <name type="scientific">Eumeta variegata</name>
    <name type="common">Bagworm moth</name>
    <name type="synonym">Eumeta japonica</name>
    <dbReference type="NCBI Taxonomy" id="151549"/>
    <lineage>
        <taxon>Eukaryota</taxon>
        <taxon>Metazoa</taxon>
        <taxon>Ecdysozoa</taxon>
        <taxon>Arthropoda</taxon>
        <taxon>Hexapoda</taxon>
        <taxon>Insecta</taxon>
        <taxon>Pterygota</taxon>
        <taxon>Neoptera</taxon>
        <taxon>Endopterygota</taxon>
        <taxon>Lepidoptera</taxon>
        <taxon>Glossata</taxon>
        <taxon>Ditrysia</taxon>
        <taxon>Tineoidea</taxon>
        <taxon>Psychidae</taxon>
        <taxon>Oiketicinae</taxon>
        <taxon>Eumeta</taxon>
    </lineage>
</organism>
<comment type="caution">
    <text evidence="1">The sequence shown here is derived from an EMBL/GenBank/DDBJ whole genome shotgun (WGS) entry which is preliminary data.</text>
</comment>
<evidence type="ECO:0000313" key="2">
    <source>
        <dbReference type="Proteomes" id="UP000299102"/>
    </source>
</evidence>
<reference evidence="1 2" key="1">
    <citation type="journal article" date="2019" name="Commun. Biol.">
        <title>The bagworm genome reveals a unique fibroin gene that provides high tensile strength.</title>
        <authorList>
            <person name="Kono N."/>
            <person name="Nakamura H."/>
            <person name="Ohtoshi R."/>
            <person name="Tomita M."/>
            <person name="Numata K."/>
            <person name="Arakawa K."/>
        </authorList>
    </citation>
    <scope>NUCLEOTIDE SEQUENCE [LARGE SCALE GENOMIC DNA]</scope>
</reference>
<sequence>MNLCTYQTALFKGMRATTHKVKTSLRLVSFKSTFDQETSQEDARIDRKSALHHLHLIVLRLLSVIIHCTQSHVYSPGCSMGAHADVGIPGVLAFAS</sequence>
<dbReference type="AlphaFoldDB" id="A0A4C1THC8"/>
<evidence type="ECO:0000313" key="1">
    <source>
        <dbReference type="EMBL" id="GBP12848.1"/>
    </source>
</evidence>
<dbReference type="Proteomes" id="UP000299102">
    <property type="component" value="Unassembled WGS sequence"/>
</dbReference>
<protein>
    <submittedName>
        <fullName evidence="1">Uncharacterized protein</fullName>
    </submittedName>
</protein>
<keyword evidence="2" id="KW-1185">Reference proteome</keyword>
<accession>A0A4C1THC8</accession>